<evidence type="ECO:0000256" key="1">
    <source>
        <dbReference type="ARBA" id="ARBA00002598"/>
    </source>
</evidence>
<protein>
    <recommendedName>
        <fullName evidence="13">Chromosome condensation protein</fullName>
    </recommendedName>
</protein>
<sequence>MDPSESSGSTAAEDSRNLSEVAAPPPLEHQPEHRAPDQTHNQFLAQQAEKPRELGPAESTVPQPVTAEDLQHHHHPWTEATDRGYDEGYGHENAPGPGVEHLSGPAHEKPPESKPTDVPVPLSKRATHLYTVSYLVFFSVWGTLARLGMQSLTFYTGAPVVTSVLWANVAGCIVMGFFLEDKNLFKEEWGDAKHRPPPSDEQEEKERIKAHKSVKKTIPLYIGLTTGFCGCFTSFSSFLRDVFLALSNDLPNPTRATIYHRNGGYSFMAIIGVIIIEVSLSLSALIFGAHLALALAPVTPTVPFNFTRKFVDRICVVLGWGCWLGAVFLAIWPPDRHQTTETWRGRAIFAVVFSPLGCLFRFYISLYLNPRLPTFPLGTFAANMLGTIILGMCYDLQHAKGIGAVATGGLITKSLLTSCQVLQGVMDGFCGSATTVSTWVSELNGLSCRRSAYLYGILSVGVGLGFLVVIMGSLRWTLGFVHPAC</sequence>
<keyword evidence="4 10" id="KW-0812">Transmembrane</keyword>
<evidence type="ECO:0000256" key="7">
    <source>
        <dbReference type="ARBA" id="ARBA00035120"/>
    </source>
</evidence>
<feature type="transmembrane region" description="Helical" evidence="10">
    <location>
        <begin position="452"/>
        <end position="474"/>
    </location>
</feature>
<dbReference type="GO" id="GO:0005886">
    <property type="term" value="C:plasma membrane"/>
    <property type="evidence" value="ECO:0007669"/>
    <property type="project" value="UniProtKB-SubCell"/>
</dbReference>
<feature type="transmembrane region" description="Helical" evidence="10">
    <location>
        <begin position="129"/>
        <end position="148"/>
    </location>
</feature>
<feature type="compositionally biased region" description="Basic and acidic residues" evidence="9">
    <location>
        <begin position="106"/>
        <end position="115"/>
    </location>
</feature>
<evidence type="ECO:0000256" key="8">
    <source>
        <dbReference type="ARBA" id="ARBA00035585"/>
    </source>
</evidence>
<feature type="transmembrane region" description="Helical" evidence="10">
    <location>
        <begin position="154"/>
        <end position="179"/>
    </location>
</feature>
<reference evidence="11 12" key="1">
    <citation type="submission" date="2019-06" db="EMBL/GenBank/DDBJ databases">
        <title>Wine fermentation using esterase from Monascus purpureus.</title>
        <authorList>
            <person name="Geng C."/>
            <person name="Zhang Y."/>
        </authorList>
    </citation>
    <scope>NUCLEOTIDE SEQUENCE [LARGE SCALE GENOMIC DNA]</scope>
    <source>
        <strain evidence="11">HQ1</strain>
    </source>
</reference>
<gene>
    <name evidence="11" type="ORF">MPDQ_005795</name>
</gene>
<feature type="transmembrane region" description="Helical" evidence="10">
    <location>
        <begin position="218"/>
        <end position="239"/>
    </location>
</feature>
<dbReference type="GO" id="GO:1903425">
    <property type="term" value="F:fluoride transmembrane transporter activity"/>
    <property type="evidence" value="ECO:0007669"/>
    <property type="project" value="TreeGrafter"/>
</dbReference>
<evidence type="ECO:0000313" key="11">
    <source>
        <dbReference type="EMBL" id="TQB73485.1"/>
    </source>
</evidence>
<evidence type="ECO:0000313" key="12">
    <source>
        <dbReference type="Proteomes" id="UP000319663"/>
    </source>
</evidence>
<evidence type="ECO:0000256" key="10">
    <source>
        <dbReference type="SAM" id="Phobius"/>
    </source>
</evidence>
<keyword evidence="5 10" id="KW-1133">Transmembrane helix</keyword>
<organism evidence="11 12">
    <name type="scientific">Monascus purpureus</name>
    <name type="common">Red mold</name>
    <name type="synonym">Monascus anka</name>
    <dbReference type="NCBI Taxonomy" id="5098"/>
    <lineage>
        <taxon>Eukaryota</taxon>
        <taxon>Fungi</taxon>
        <taxon>Dikarya</taxon>
        <taxon>Ascomycota</taxon>
        <taxon>Pezizomycotina</taxon>
        <taxon>Eurotiomycetes</taxon>
        <taxon>Eurotiomycetidae</taxon>
        <taxon>Eurotiales</taxon>
        <taxon>Aspergillaceae</taxon>
        <taxon>Monascus</taxon>
    </lineage>
</organism>
<feature type="transmembrane region" description="Helical" evidence="10">
    <location>
        <begin position="265"/>
        <end position="298"/>
    </location>
</feature>
<evidence type="ECO:0000256" key="5">
    <source>
        <dbReference type="ARBA" id="ARBA00022989"/>
    </source>
</evidence>
<dbReference type="STRING" id="5098.A0A507QZE2"/>
<dbReference type="Proteomes" id="UP000319663">
    <property type="component" value="Unassembled WGS sequence"/>
</dbReference>
<proteinExistence type="inferred from homology"/>
<evidence type="ECO:0008006" key="13">
    <source>
        <dbReference type="Google" id="ProtNLM"/>
    </source>
</evidence>
<dbReference type="OrthoDB" id="409792at2759"/>
<evidence type="ECO:0000256" key="2">
    <source>
        <dbReference type="ARBA" id="ARBA00004651"/>
    </source>
</evidence>
<keyword evidence="12" id="KW-1185">Reference proteome</keyword>
<evidence type="ECO:0000256" key="4">
    <source>
        <dbReference type="ARBA" id="ARBA00022692"/>
    </source>
</evidence>
<evidence type="ECO:0000256" key="6">
    <source>
        <dbReference type="ARBA" id="ARBA00023136"/>
    </source>
</evidence>
<name>A0A507QZE2_MONPU</name>
<comment type="similarity">
    <text evidence="7">Belongs to the fluoride channel Fluc/FEX (TC 1.A.43) family.</text>
</comment>
<dbReference type="PANTHER" id="PTHR28259">
    <property type="entry name" value="FLUORIDE EXPORT PROTEIN 1-RELATED"/>
    <property type="match status" value="1"/>
</dbReference>
<dbReference type="AlphaFoldDB" id="A0A507QZE2"/>
<comment type="function">
    <text evidence="1">Fluoride channel required for the rapid expulsion of cytoplasmic fluoride.</text>
</comment>
<feature type="compositionally biased region" description="Polar residues" evidence="9">
    <location>
        <begin position="1"/>
        <end position="12"/>
    </location>
</feature>
<comment type="caution">
    <text evidence="11">The sequence shown here is derived from an EMBL/GenBank/DDBJ whole genome shotgun (WGS) entry which is preliminary data.</text>
</comment>
<keyword evidence="6 10" id="KW-0472">Membrane</keyword>
<keyword evidence="3" id="KW-1003">Cell membrane</keyword>
<evidence type="ECO:0000256" key="9">
    <source>
        <dbReference type="SAM" id="MobiDB-lite"/>
    </source>
</evidence>
<dbReference type="InterPro" id="IPR003691">
    <property type="entry name" value="FluC"/>
</dbReference>
<accession>A0A507QZE2</accession>
<feature type="transmembrane region" description="Helical" evidence="10">
    <location>
        <begin position="310"/>
        <end position="331"/>
    </location>
</feature>
<dbReference type="Pfam" id="PF02537">
    <property type="entry name" value="CRCB"/>
    <property type="match status" value="2"/>
</dbReference>
<comment type="subcellular location">
    <subcellularLocation>
        <location evidence="2">Cell membrane</location>
        <topology evidence="2">Multi-pass membrane protein</topology>
    </subcellularLocation>
</comment>
<dbReference type="EMBL" id="VIFY01000043">
    <property type="protein sequence ID" value="TQB73485.1"/>
    <property type="molecule type" value="Genomic_DNA"/>
</dbReference>
<feature type="transmembrane region" description="Helical" evidence="10">
    <location>
        <begin position="343"/>
        <end position="364"/>
    </location>
</feature>
<comment type="catalytic activity">
    <reaction evidence="8">
        <text>fluoride(in) = fluoride(out)</text>
        <dbReference type="Rhea" id="RHEA:76159"/>
        <dbReference type="ChEBI" id="CHEBI:17051"/>
    </reaction>
    <physiologicalReaction direction="left-to-right" evidence="8">
        <dbReference type="Rhea" id="RHEA:76160"/>
    </physiologicalReaction>
</comment>
<feature type="region of interest" description="Disordered" evidence="9">
    <location>
        <begin position="1"/>
        <end position="119"/>
    </location>
</feature>
<dbReference type="PANTHER" id="PTHR28259:SF1">
    <property type="entry name" value="FLUORIDE EXPORT PROTEIN 1-RELATED"/>
    <property type="match status" value="1"/>
</dbReference>
<feature type="compositionally biased region" description="Basic and acidic residues" evidence="9">
    <location>
        <begin position="76"/>
        <end position="90"/>
    </location>
</feature>
<evidence type="ECO:0000256" key="3">
    <source>
        <dbReference type="ARBA" id="ARBA00022475"/>
    </source>
</evidence>